<evidence type="ECO:0000256" key="4">
    <source>
        <dbReference type="ARBA" id="ARBA00023163"/>
    </source>
</evidence>
<accession>A0AAI9IEW5</accession>
<dbReference type="Gene3D" id="3.40.50.2300">
    <property type="match status" value="2"/>
</dbReference>
<evidence type="ECO:0000313" key="7">
    <source>
        <dbReference type="EMBL" id="EOA04831.1"/>
    </source>
</evidence>
<keyword evidence="2" id="KW-0805">Transcription regulation</keyword>
<feature type="compositionally biased region" description="Basic and acidic residues" evidence="5">
    <location>
        <begin position="1"/>
        <end position="20"/>
    </location>
</feature>
<dbReference type="InterPro" id="IPR028082">
    <property type="entry name" value="Peripla_BP_I"/>
</dbReference>
<dbReference type="SUPFAM" id="SSF53822">
    <property type="entry name" value="Periplasmic binding protein-like I"/>
    <property type="match status" value="1"/>
</dbReference>
<evidence type="ECO:0000256" key="5">
    <source>
        <dbReference type="SAM" id="MobiDB-lite"/>
    </source>
</evidence>
<comment type="caution">
    <text evidence="7">The sequence shown here is derived from an EMBL/GenBank/DDBJ whole genome shotgun (WGS) entry which is preliminary data.</text>
</comment>
<dbReference type="SMART" id="SM00354">
    <property type="entry name" value="HTH_LACI"/>
    <property type="match status" value="1"/>
</dbReference>
<dbReference type="Proteomes" id="UP000006772">
    <property type="component" value="Unassembled WGS sequence"/>
</dbReference>
<evidence type="ECO:0000256" key="2">
    <source>
        <dbReference type="ARBA" id="ARBA00023015"/>
    </source>
</evidence>
<dbReference type="GO" id="GO:0003700">
    <property type="term" value="F:DNA-binding transcription factor activity"/>
    <property type="evidence" value="ECO:0007669"/>
    <property type="project" value="TreeGrafter"/>
</dbReference>
<dbReference type="CDD" id="cd06278">
    <property type="entry name" value="PBP1_LacI-like"/>
    <property type="match status" value="1"/>
</dbReference>
<dbReference type="SUPFAM" id="SSF47413">
    <property type="entry name" value="lambda repressor-like DNA-binding domains"/>
    <property type="match status" value="1"/>
</dbReference>
<dbReference type="PANTHER" id="PTHR30146">
    <property type="entry name" value="LACI-RELATED TRANSCRIPTIONAL REPRESSOR"/>
    <property type="match status" value="1"/>
</dbReference>
<dbReference type="PANTHER" id="PTHR30146:SF95">
    <property type="entry name" value="RIBOSE OPERON REPRESSOR"/>
    <property type="match status" value="1"/>
</dbReference>
<evidence type="ECO:0000256" key="3">
    <source>
        <dbReference type="ARBA" id="ARBA00023125"/>
    </source>
</evidence>
<feature type="region of interest" description="Disordered" evidence="5">
    <location>
        <begin position="1"/>
        <end position="26"/>
    </location>
</feature>
<keyword evidence="3" id="KW-0238">DNA-binding</keyword>
<dbReference type="InterPro" id="IPR046335">
    <property type="entry name" value="LacI/GalR-like_sensor"/>
</dbReference>
<organism evidence="7 8">
    <name type="scientific">Herbaspirillum frisingense GSF30</name>
    <dbReference type="NCBI Taxonomy" id="864073"/>
    <lineage>
        <taxon>Bacteria</taxon>
        <taxon>Pseudomonadati</taxon>
        <taxon>Pseudomonadota</taxon>
        <taxon>Betaproteobacteria</taxon>
        <taxon>Burkholderiales</taxon>
        <taxon>Oxalobacteraceae</taxon>
        <taxon>Herbaspirillum</taxon>
    </lineage>
</organism>
<name>A0AAI9IEW5_9BURK</name>
<gene>
    <name evidence="7" type="ORF">HFRIS_010659</name>
</gene>
<dbReference type="CDD" id="cd01392">
    <property type="entry name" value="HTH_LacI"/>
    <property type="match status" value="1"/>
</dbReference>
<reference evidence="7 8" key="1">
    <citation type="journal article" date="2013" name="Front. Microbiol.">
        <title>The genome of the endophytic bacterium H. frisingense GSF30(T) identifies diverse strategies in the Herbaspirillum genus to interact with plants.</title>
        <authorList>
            <person name="Straub D."/>
            <person name="Rothballer M."/>
            <person name="Hartmann A."/>
            <person name="Ludewig U."/>
        </authorList>
    </citation>
    <scope>NUCLEOTIDE SEQUENCE [LARGE SCALE GENOMIC DNA]</scope>
    <source>
        <strain evidence="7 8">GSF30</strain>
    </source>
</reference>
<dbReference type="InterPro" id="IPR000843">
    <property type="entry name" value="HTH_LacI"/>
</dbReference>
<dbReference type="PROSITE" id="PS50932">
    <property type="entry name" value="HTH_LACI_2"/>
    <property type="match status" value="1"/>
</dbReference>
<evidence type="ECO:0000256" key="1">
    <source>
        <dbReference type="ARBA" id="ARBA00022491"/>
    </source>
</evidence>
<keyword evidence="4" id="KW-0804">Transcription</keyword>
<dbReference type="RefSeq" id="WP_006463331.1">
    <property type="nucleotide sequence ID" value="NZ_AEEC02000012.1"/>
</dbReference>
<protein>
    <submittedName>
        <fullName evidence="7">Transcriptional regulator, LacI family protein</fullName>
    </submittedName>
</protein>
<feature type="domain" description="HTH lacI-type" evidence="6">
    <location>
        <begin position="25"/>
        <end position="79"/>
    </location>
</feature>
<dbReference type="GO" id="GO:0000976">
    <property type="term" value="F:transcription cis-regulatory region binding"/>
    <property type="evidence" value="ECO:0007669"/>
    <property type="project" value="TreeGrafter"/>
</dbReference>
<dbReference type="EMBL" id="AEEC02000012">
    <property type="protein sequence ID" value="EOA04831.1"/>
    <property type="molecule type" value="Genomic_DNA"/>
</dbReference>
<sequence>MNNQAKKIDSAADGGKKPDIARAAPTSKDVARLAGVSQSAVSRVFTPGASVSDATRERVQAAARQLGYKPNAFARGLITRHSRLIGLVFPQQATPIYSLALAEFCQRLHQAGYQTLIVTAENFSNADEAVRTFFDYQIEGLVVASATLSSSLARECAEQGLPVIQFARRERDPSISAVLSDNQHGGKLAASTLVAAACTSLAYIAGNPGTSTNEERFRGFAAHLKKTQVQVPLVIDAAFSYQDGCAAAHRLMQEAPRTDGVFCASDMIALGFMDTLRCAYRVRIPEDISVIGFDDAPEASWASYQLTTIRQDIPRLVQETCDLLMAQMEQGGGAPVIRELAVELVMRGTVRAGRA</sequence>
<keyword evidence="1" id="KW-0678">Repressor</keyword>
<dbReference type="Gene3D" id="1.10.260.40">
    <property type="entry name" value="lambda repressor-like DNA-binding domains"/>
    <property type="match status" value="1"/>
</dbReference>
<evidence type="ECO:0000313" key="8">
    <source>
        <dbReference type="Proteomes" id="UP000006772"/>
    </source>
</evidence>
<proteinExistence type="predicted"/>
<dbReference type="Pfam" id="PF13377">
    <property type="entry name" value="Peripla_BP_3"/>
    <property type="match status" value="1"/>
</dbReference>
<dbReference type="Pfam" id="PF00356">
    <property type="entry name" value="LacI"/>
    <property type="match status" value="1"/>
</dbReference>
<evidence type="ECO:0000259" key="6">
    <source>
        <dbReference type="PROSITE" id="PS50932"/>
    </source>
</evidence>
<dbReference type="InterPro" id="IPR010982">
    <property type="entry name" value="Lambda_DNA-bd_dom_sf"/>
</dbReference>
<dbReference type="AlphaFoldDB" id="A0AAI9IEW5"/>